<dbReference type="OrthoDB" id="10253869at2759"/>
<keyword evidence="13" id="KW-0455">Luminescence</keyword>
<evidence type="ECO:0000256" key="1">
    <source>
        <dbReference type="ARBA" id="ARBA00001946"/>
    </source>
</evidence>
<protein>
    <recommendedName>
        <fullName evidence="5">Luciferin 4-monooxygenase</fullName>
        <ecNumber evidence="4">1.13.12.7</ecNumber>
    </recommendedName>
</protein>
<keyword evidence="9" id="KW-0460">Magnesium</keyword>
<dbReference type="EC" id="1.13.12.7" evidence="4"/>
<dbReference type="Pfam" id="PF13193">
    <property type="entry name" value="AMP-binding_C"/>
    <property type="match status" value="1"/>
</dbReference>
<comment type="catalytic activity">
    <reaction evidence="15">
        <text>firefly D-luciferin + ATP + O2 = firefly oxyluciferin + hnu + AMP + CO2 + diphosphate</text>
        <dbReference type="Rhea" id="RHEA:10732"/>
        <dbReference type="ChEBI" id="CHEBI:15379"/>
        <dbReference type="ChEBI" id="CHEBI:16526"/>
        <dbReference type="ChEBI" id="CHEBI:16792"/>
        <dbReference type="ChEBI" id="CHEBI:30212"/>
        <dbReference type="ChEBI" id="CHEBI:30616"/>
        <dbReference type="ChEBI" id="CHEBI:33019"/>
        <dbReference type="ChEBI" id="CHEBI:58038"/>
        <dbReference type="ChEBI" id="CHEBI:456215"/>
        <dbReference type="EC" id="1.13.12.7"/>
    </reaction>
</comment>
<dbReference type="Proteomes" id="UP000292052">
    <property type="component" value="Unassembled WGS sequence"/>
</dbReference>
<reference evidence="18 19" key="1">
    <citation type="submission" date="2017-03" db="EMBL/GenBank/DDBJ databases">
        <title>Genome of the blue death feigning beetle - Asbolus verrucosus.</title>
        <authorList>
            <person name="Rider S.D."/>
        </authorList>
    </citation>
    <scope>NUCLEOTIDE SEQUENCE [LARGE SCALE GENOMIC DNA]</scope>
    <source>
        <strain evidence="18">Butters</strain>
        <tissue evidence="18">Head and leg muscle</tissue>
    </source>
</reference>
<dbReference type="STRING" id="1661398.A0A482VWF2"/>
<evidence type="ECO:0000256" key="12">
    <source>
        <dbReference type="ARBA" id="ARBA00023140"/>
    </source>
</evidence>
<dbReference type="GO" id="GO:0046872">
    <property type="term" value="F:metal ion binding"/>
    <property type="evidence" value="ECO:0007669"/>
    <property type="project" value="UniProtKB-KW"/>
</dbReference>
<dbReference type="Gene3D" id="2.30.38.10">
    <property type="entry name" value="Luciferase, Domain 3"/>
    <property type="match status" value="2"/>
</dbReference>
<dbReference type="PANTHER" id="PTHR24096">
    <property type="entry name" value="LONG-CHAIN-FATTY-ACID--COA LIGASE"/>
    <property type="match status" value="1"/>
</dbReference>
<gene>
    <name evidence="18" type="ORF">BDFB_010589</name>
</gene>
<comment type="cofactor">
    <cofactor evidence="1">
        <name>Mg(2+)</name>
        <dbReference type="ChEBI" id="CHEBI:18420"/>
    </cofactor>
</comment>
<dbReference type="InterPro" id="IPR045851">
    <property type="entry name" value="AMP-bd_C_sf"/>
</dbReference>
<dbReference type="GO" id="GO:0004497">
    <property type="term" value="F:monooxygenase activity"/>
    <property type="evidence" value="ECO:0007669"/>
    <property type="project" value="UniProtKB-KW"/>
</dbReference>
<dbReference type="EMBL" id="QDEB01056192">
    <property type="protein sequence ID" value="RZC37046.1"/>
    <property type="molecule type" value="Genomic_DNA"/>
</dbReference>
<feature type="domain" description="AMP-dependent synthetase/ligase" evidence="16">
    <location>
        <begin position="534"/>
        <end position="891"/>
    </location>
</feature>
<dbReference type="Pfam" id="PF00501">
    <property type="entry name" value="AMP-binding"/>
    <property type="match status" value="2"/>
</dbReference>
<dbReference type="FunFam" id="3.40.50.12780:FF:000003">
    <property type="entry name" value="Long-chain-fatty-acid--CoA ligase FadD"/>
    <property type="match status" value="2"/>
</dbReference>
<dbReference type="PROSITE" id="PS00455">
    <property type="entry name" value="AMP_BINDING"/>
    <property type="match status" value="2"/>
</dbReference>
<evidence type="ECO:0000256" key="15">
    <source>
        <dbReference type="ARBA" id="ARBA00048497"/>
    </source>
</evidence>
<sequence>MLEDDKFIIKGLPPLGPIPNISVGKLIYDKLTTVNSENKALVDALTGHSISYTELLGKTCSLAESLRRSRYNQKTMIAVSCQNCVEFFIPIIAATYIGAAVTLINHNYAKDEMIHALKISKPNIIFCSQQVCSKYIDLKKKHNSVEKIIIIDNPKGGSDGTDSIDSFISRSLGKRNLLYKFELDAVDVDNHILFVLYSSGTTGLPKGVMITNRNALTKLIHGDDPRFLNQEPGRCTFGFLPFFHTYGLFVGLSSIYKEIKIIVLNKFEENLFLKTIEQYKITSLPLVPPLAVFLAKSPLINKYDLSSVVEANCGAAPLGKETEELVKRSFVLVKNYDKYNTLLRLKLKTIKQGYGLTEVTLAVMSMPAGEERYGSSGKIYPYIKGKVRDPETGKSLGPNQVGELCFKGPTIMKGYYGDEESTKNAFTSDGWLLTGDLGYYDDEEYFYIVGRLKELIKYKGFQVPPAELEKILLNNTQIKDAAVIGLPDEEAGELPLAFVVKNPNFNITEDEVKRFLAERVSPQKRLRGGVIFVDAITGESISYREILVQTCSLAESLKKSGYGKHTIITICSENRIEFFIPVIAALYIGATLAPINHSYTKTEMVHTLGISKPKIIFCSEQVLPTFLDLRKTLRYIDTIITINNTNVTNEIESIDSFINKCLQGRPPLCRFQTAEIRVADHMAFILCSSGTTGLPKGVMLTHKNVLTKFMHNDDPRLINQQEGRCTFGILPFFHSYGMFTCLNSIYKQIKIIVLKKFEEHLFLSTIEKYKITSLSLVPPLAIFLAKTPLTSRYDISSIVEVSCGAAPLSRNTEEILKEKLRINSVRQAYGLTETTIGVIGIPFGHQKFGSSGKVLSYMSCKVRDPETGKSLGPNQIGELCFKGPLVMKGYYNNEEATRRSFTSDGWFLSGDLGYYDEEEYFFVVDRLKELIKYKGFQVAPAELEAILLTNPKIKDAAVVGLPDEEAGELPLAFVVTNPNSHLTEEEVQQFLAGENFITGNDTKEFHPRKDFVVVLSFYQKFPKTQAEKSSEESFGNC</sequence>
<evidence type="ECO:0000256" key="6">
    <source>
        <dbReference type="ARBA" id="ARBA00022723"/>
    </source>
</evidence>
<keyword evidence="6" id="KW-0479">Metal-binding</keyword>
<dbReference type="Gene3D" id="3.30.300.30">
    <property type="match status" value="2"/>
</dbReference>
<dbReference type="Gene3D" id="3.40.50.980">
    <property type="match status" value="4"/>
</dbReference>
<evidence type="ECO:0000256" key="14">
    <source>
        <dbReference type="ARBA" id="ARBA00023262"/>
    </source>
</evidence>
<organism evidence="18 19">
    <name type="scientific">Asbolus verrucosus</name>
    <name type="common">Desert ironclad beetle</name>
    <dbReference type="NCBI Taxonomy" id="1661398"/>
    <lineage>
        <taxon>Eukaryota</taxon>
        <taxon>Metazoa</taxon>
        <taxon>Ecdysozoa</taxon>
        <taxon>Arthropoda</taxon>
        <taxon>Hexapoda</taxon>
        <taxon>Insecta</taxon>
        <taxon>Pterygota</taxon>
        <taxon>Neoptera</taxon>
        <taxon>Endopterygota</taxon>
        <taxon>Coleoptera</taxon>
        <taxon>Polyphaga</taxon>
        <taxon>Cucujiformia</taxon>
        <taxon>Tenebrionidae</taxon>
        <taxon>Pimeliinae</taxon>
        <taxon>Asbolus</taxon>
    </lineage>
</organism>
<keyword evidence="12" id="KW-0576">Peroxisome</keyword>
<keyword evidence="19" id="KW-1185">Reference proteome</keyword>
<dbReference type="PANTHER" id="PTHR24096:SF423">
    <property type="entry name" value="GM05240P"/>
    <property type="match status" value="1"/>
</dbReference>
<dbReference type="GO" id="GO:0008218">
    <property type="term" value="P:bioluminescence"/>
    <property type="evidence" value="ECO:0007669"/>
    <property type="project" value="UniProtKB-KW"/>
</dbReference>
<dbReference type="InterPro" id="IPR025110">
    <property type="entry name" value="AMP-bd_C"/>
</dbReference>
<evidence type="ECO:0000256" key="9">
    <source>
        <dbReference type="ARBA" id="ARBA00022842"/>
    </source>
</evidence>
<accession>A0A482VWF2</accession>
<dbReference type="InterPro" id="IPR000873">
    <property type="entry name" value="AMP-dep_synth/lig_dom"/>
</dbReference>
<evidence type="ECO:0000259" key="16">
    <source>
        <dbReference type="Pfam" id="PF00501"/>
    </source>
</evidence>
<dbReference type="GO" id="GO:0016405">
    <property type="term" value="F:CoA-ligase activity"/>
    <property type="evidence" value="ECO:0007669"/>
    <property type="project" value="TreeGrafter"/>
</dbReference>
<evidence type="ECO:0000256" key="2">
    <source>
        <dbReference type="ARBA" id="ARBA00004275"/>
    </source>
</evidence>
<evidence type="ECO:0000256" key="10">
    <source>
        <dbReference type="ARBA" id="ARBA00023002"/>
    </source>
</evidence>
<evidence type="ECO:0000256" key="7">
    <source>
        <dbReference type="ARBA" id="ARBA00022741"/>
    </source>
</evidence>
<keyword evidence="14" id="KW-0599">Photoprotein</keyword>
<evidence type="ECO:0000259" key="17">
    <source>
        <dbReference type="Pfam" id="PF13193"/>
    </source>
</evidence>
<keyword evidence="7" id="KW-0547">Nucleotide-binding</keyword>
<comment type="similarity">
    <text evidence="3">Belongs to the ATP-dependent AMP-binding enzyme family.</text>
</comment>
<dbReference type="InterPro" id="IPR020845">
    <property type="entry name" value="AMP-binding_CS"/>
</dbReference>
<name>A0A482VWF2_ASBVE</name>
<evidence type="ECO:0000313" key="18">
    <source>
        <dbReference type="EMBL" id="RZC37046.1"/>
    </source>
</evidence>
<comment type="subcellular location">
    <subcellularLocation>
        <location evidence="2">Peroxisome</location>
    </subcellularLocation>
</comment>
<proteinExistence type="inferred from homology"/>
<dbReference type="AlphaFoldDB" id="A0A482VWF2"/>
<evidence type="ECO:0000256" key="3">
    <source>
        <dbReference type="ARBA" id="ARBA00006432"/>
    </source>
</evidence>
<keyword evidence="10" id="KW-0560">Oxidoreductase</keyword>
<evidence type="ECO:0000256" key="13">
    <source>
        <dbReference type="ARBA" id="ARBA00023223"/>
    </source>
</evidence>
<dbReference type="GO" id="GO:0005524">
    <property type="term" value="F:ATP binding"/>
    <property type="evidence" value="ECO:0007669"/>
    <property type="project" value="UniProtKB-KW"/>
</dbReference>
<feature type="domain" description="AMP-binding enzyme C-terminal" evidence="17">
    <location>
        <begin position="942"/>
        <end position="1028"/>
    </location>
</feature>
<dbReference type="SUPFAM" id="SSF56801">
    <property type="entry name" value="Acetyl-CoA synthetase-like"/>
    <property type="match status" value="2"/>
</dbReference>
<evidence type="ECO:0000256" key="4">
    <source>
        <dbReference type="ARBA" id="ARBA00012532"/>
    </source>
</evidence>
<evidence type="ECO:0000256" key="5">
    <source>
        <dbReference type="ARBA" id="ARBA00019043"/>
    </source>
</evidence>
<dbReference type="GO" id="GO:0005777">
    <property type="term" value="C:peroxisome"/>
    <property type="evidence" value="ECO:0007669"/>
    <property type="project" value="UniProtKB-SubCell"/>
</dbReference>
<keyword evidence="11 18" id="KW-0503">Monooxygenase</keyword>
<evidence type="ECO:0000313" key="19">
    <source>
        <dbReference type="Proteomes" id="UP000292052"/>
    </source>
</evidence>
<evidence type="ECO:0000256" key="8">
    <source>
        <dbReference type="ARBA" id="ARBA00022840"/>
    </source>
</evidence>
<feature type="domain" description="AMP-dependent synthetase/ligase" evidence="16">
    <location>
        <begin position="37"/>
        <end position="416"/>
    </location>
</feature>
<keyword evidence="8" id="KW-0067">ATP-binding</keyword>
<comment type="caution">
    <text evidence="18">The sequence shown here is derived from an EMBL/GenBank/DDBJ whole genome shotgun (WGS) entry which is preliminary data.</text>
</comment>
<evidence type="ECO:0000256" key="11">
    <source>
        <dbReference type="ARBA" id="ARBA00023033"/>
    </source>
</evidence>